<evidence type="ECO:0000259" key="4">
    <source>
        <dbReference type="Pfam" id="PF14075"/>
    </source>
</evidence>
<feature type="compositionally biased region" description="Polar residues" evidence="2">
    <location>
        <begin position="922"/>
        <end position="931"/>
    </location>
</feature>
<feature type="region of interest" description="Disordered" evidence="2">
    <location>
        <begin position="242"/>
        <end position="567"/>
    </location>
</feature>
<dbReference type="Pfam" id="PF14075">
    <property type="entry name" value="UBN_AB"/>
    <property type="match status" value="1"/>
</dbReference>
<feature type="compositionally biased region" description="Low complexity" evidence="2">
    <location>
        <begin position="1203"/>
        <end position="1223"/>
    </location>
</feature>
<feature type="compositionally biased region" description="Low complexity" evidence="2">
    <location>
        <begin position="1250"/>
        <end position="1269"/>
    </location>
</feature>
<feature type="compositionally biased region" description="Low complexity" evidence="2">
    <location>
        <begin position="959"/>
        <end position="970"/>
    </location>
</feature>
<feature type="compositionally biased region" description="Polar residues" evidence="2">
    <location>
        <begin position="888"/>
        <end position="897"/>
    </location>
</feature>
<feature type="compositionally biased region" description="Basic and acidic residues" evidence="2">
    <location>
        <begin position="1190"/>
        <end position="1199"/>
    </location>
</feature>
<name>A0A9P7XT87_9FUNG</name>
<dbReference type="Pfam" id="PF08729">
    <property type="entry name" value="HUN"/>
    <property type="match status" value="1"/>
</dbReference>
<feature type="compositionally biased region" description="Low complexity" evidence="2">
    <location>
        <begin position="844"/>
        <end position="886"/>
    </location>
</feature>
<feature type="compositionally biased region" description="Gly residues" evidence="2">
    <location>
        <begin position="1114"/>
        <end position="1129"/>
    </location>
</feature>
<dbReference type="InterPro" id="IPR014840">
    <property type="entry name" value="HRD"/>
</dbReference>
<keyword evidence="6" id="KW-1185">Reference proteome</keyword>
<evidence type="ECO:0000259" key="3">
    <source>
        <dbReference type="Pfam" id="PF08729"/>
    </source>
</evidence>
<proteinExistence type="predicted"/>
<feature type="region of interest" description="Disordered" evidence="2">
    <location>
        <begin position="797"/>
        <end position="1269"/>
    </location>
</feature>
<feature type="domain" description="Ubinuclein middle" evidence="4">
    <location>
        <begin position="562"/>
        <end position="766"/>
    </location>
</feature>
<dbReference type="AlphaFoldDB" id="A0A9P7XT87"/>
<feature type="compositionally biased region" description="Low complexity" evidence="2">
    <location>
        <begin position="1058"/>
        <end position="1067"/>
    </location>
</feature>
<evidence type="ECO:0008006" key="7">
    <source>
        <dbReference type="Google" id="ProtNLM"/>
    </source>
</evidence>
<feature type="domain" description="Hpc2-related" evidence="3">
    <location>
        <begin position="202"/>
        <end position="239"/>
    </location>
</feature>
<gene>
    <name evidence="5" type="ORF">KI688_001792</name>
</gene>
<comment type="caution">
    <text evidence="5">The sequence shown here is derived from an EMBL/GenBank/DDBJ whole genome shotgun (WGS) entry which is preliminary data.</text>
</comment>
<feature type="compositionally biased region" description="Low complexity" evidence="2">
    <location>
        <begin position="1"/>
        <end position="14"/>
    </location>
</feature>
<feature type="region of interest" description="Disordered" evidence="2">
    <location>
        <begin position="78"/>
        <end position="163"/>
    </location>
</feature>
<feature type="region of interest" description="Disordered" evidence="2">
    <location>
        <begin position="1"/>
        <end position="21"/>
    </location>
</feature>
<feature type="compositionally biased region" description="Acidic residues" evidence="2">
    <location>
        <begin position="97"/>
        <end position="111"/>
    </location>
</feature>
<feature type="compositionally biased region" description="Low complexity" evidence="2">
    <location>
        <begin position="354"/>
        <end position="425"/>
    </location>
</feature>
<feature type="compositionally biased region" description="Low complexity" evidence="2">
    <location>
        <begin position="526"/>
        <end position="538"/>
    </location>
</feature>
<feature type="compositionally biased region" description="Acidic residues" evidence="2">
    <location>
        <begin position="480"/>
        <end position="491"/>
    </location>
</feature>
<accession>A0A9P7XT87</accession>
<keyword evidence="1" id="KW-0597">Phosphoprotein</keyword>
<feature type="compositionally biased region" description="Basic and acidic residues" evidence="2">
    <location>
        <begin position="183"/>
        <end position="192"/>
    </location>
</feature>
<feature type="compositionally biased region" description="Polar residues" evidence="2">
    <location>
        <begin position="1044"/>
        <end position="1055"/>
    </location>
</feature>
<protein>
    <recommendedName>
        <fullName evidence="7">Ubinuclein middle domain-containing protein</fullName>
    </recommendedName>
</protein>
<evidence type="ECO:0000313" key="6">
    <source>
        <dbReference type="Proteomes" id="UP000707451"/>
    </source>
</evidence>
<dbReference type="InterPro" id="IPR026947">
    <property type="entry name" value="UBN_middle_dom"/>
</dbReference>
<dbReference type="EMBL" id="JAHRHY010000011">
    <property type="protein sequence ID" value="KAG9065504.1"/>
    <property type="molecule type" value="Genomic_DNA"/>
</dbReference>
<feature type="compositionally biased region" description="Low complexity" evidence="2">
    <location>
        <begin position="1130"/>
        <end position="1145"/>
    </location>
</feature>
<dbReference type="Proteomes" id="UP000707451">
    <property type="component" value="Unassembled WGS sequence"/>
</dbReference>
<feature type="region of interest" description="Disordered" evidence="2">
    <location>
        <begin position="175"/>
        <end position="201"/>
    </location>
</feature>
<feature type="compositionally biased region" description="Low complexity" evidence="2">
    <location>
        <begin position="1081"/>
        <end position="1097"/>
    </location>
</feature>
<dbReference type="OrthoDB" id="5576775at2759"/>
<evidence type="ECO:0000256" key="1">
    <source>
        <dbReference type="ARBA" id="ARBA00022553"/>
    </source>
</evidence>
<sequence length="1269" mass="136414">MPSSFQQGSSSKASIRVTGHQFSRSDAELADILARPRGEQTQVTNDGVRVFVDLSKHTIVNFVDLVAQQHAQRALARKKEAKLAKKQQHAKRIAEPESSDAMEVDPPEETGPESAVHSEVDGDGEDVGESVGESDNSDNSDNNSEDSNDNDSDNPPPKKDFLDNLMDRFEKLYYVLDEEDEEERRAHEEGRPQKKRSRWDFESYDVNDDFIDDSEAMVQSMGIKLRPKESGFYVCRGPLVMVPVDEPSTPRKRGGAGAAGGGRRRAPAGTTTAKGSNLAIVESAIEWTPEVSETERKPSGKSSNGEGGSTAPKKKRTTKAKTVTMADDADNDTNNDSDKQTKAPAPKRAKAKTTKTPAADTAVTTQESSAAADASTTSTPNSDPAASKSAIATTSKASTTSKTKTTAGAKATGSSSATSTAAIPTVRVDSPPPTLMDGVEDSSTPQPPPSRPVSPLKVKSRSKAKASKAQQDGSLSADPATDDALTEDDTTQEPHAMDTSADNTVADTIDKVTPPSNDGSREGESRSSSPAPRRMSNSQGPARDDGLESDDQVVELGPKPEEPLPDELKSAFRAVEELAEKEPWEGLFPAPVRTAMFTFGHKALEYCKGSGKIIPEVYFDHLRSIIPYQGTTLRKLIYRMLLPNWIKDLEFEKTKYIGQFTERTKKVLLTSGLANQATIQDADGDVNLSGDEGKFQKKFPWTHDLRLLLWETMEMFMEIRQAKHEFHSVKNSYPAPPTDSKTRKDAYQTLLLAFPSGWTTSYEISRQYSQLKEKVQKQRNDKKEVEVTKPVLVTKTKAATGGAASRPPKAVASPAGPTTSTTKLTKSLSSTKLTAGNTSTNVITSPTKSTTTASASATPAKATSTVASTASSAKPTSSPTLPTKVSASAANTASSPLLSAVKPDISAGPRDSPPVVARRVTPNATSSSARSPANLHRATATPEPPHLQAQHGSKPPQPQQSRLPSQPPMQHQTARTHFTYTGGPISSGSAAPSLSKKRKNSVGVAQGSGSNADPLVIDEGPVQGRDYGHERRRSPQPYYRDASYPSQVSYSSQDMAGSKSSNSSAANKKSKASAGDYGDYRGPSPRAPSPGASGSARVMDSTGSFSGYHRAVGSGRGGRLGGVGVGPRDGPGPLQQHSSSMRRSYSPPPMQNQRLPPVYRSQQPEPLMQYREGSDMPSYHHHRSQQQQHEMSRSERDSGRMYSPSSMHSPPTSSSSPGPGSARHPGRPVQQPPSHHQRSPDDLLRHPPSHRSQQQQQSQSPSSHYSHRR</sequence>
<evidence type="ECO:0000313" key="5">
    <source>
        <dbReference type="EMBL" id="KAG9065504.1"/>
    </source>
</evidence>
<reference evidence="5" key="1">
    <citation type="submission" date="2021-06" db="EMBL/GenBank/DDBJ databases">
        <title>Genome Sequence of Mortierella hyaline Strain SCG-10, a Cold-Adapted, Nitrate-Reducing Fungus Isolated from Soil in Minnesota, USA.</title>
        <authorList>
            <person name="Aldossari N."/>
        </authorList>
    </citation>
    <scope>NUCLEOTIDE SEQUENCE</scope>
    <source>
        <strain evidence="5">SCG-10</strain>
    </source>
</reference>
<feature type="compositionally biased region" description="Low complexity" evidence="2">
    <location>
        <begin position="982"/>
        <end position="994"/>
    </location>
</feature>
<feature type="compositionally biased region" description="Low complexity" evidence="2">
    <location>
        <begin position="818"/>
        <end position="834"/>
    </location>
</feature>
<organism evidence="5 6">
    <name type="scientific">Linnemannia hyalina</name>
    <dbReference type="NCBI Taxonomy" id="64524"/>
    <lineage>
        <taxon>Eukaryota</taxon>
        <taxon>Fungi</taxon>
        <taxon>Fungi incertae sedis</taxon>
        <taxon>Mucoromycota</taxon>
        <taxon>Mortierellomycotina</taxon>
        <taxon>Mortierellomycetes</taxon>
        <taxon>Mortierellales</taxon>
        <taxon>Mortierellaceae</taxon>
        <taxon>Linnemannia</taxon>
    </lineage>
</organism>
<feature type="compositionally biased region" description="Acidic residues" evidence="2">
    <location>
        <begin position="135"/>
        <end position="152"/>
    </location>
</feature>
<evidence type="ECO:0000256" key="2">
    <source>
        <dbReference type="SAM" id="MobiDB-lite"/>
    </source>
</evidence>
<feature type="compositionally biased region" description="Basic and acidic residues" evidence="2">
    <location>
        <begin position="558"/>
        <end position="567"/>
    </location>
</feature>